<dbReference type="EMBL" id="JBCEZU010000145">
    <property type="protein sequence ID" value="KAK9524681.1"/>
    <property type="molecule type" value="Genomic_DNA"/>
</dbReference>
<evidence type="ECO:0000313" key="1">
    <source>
        <dbReference type="EMBL" id="KAK9524681.1"/>
    </source>
</evidence>
<gene>
    <name evidence="1" type="ORF">VZT92_017052</name>
</gene>
<proteinExistence type="predicted"/>
<reference evidence="1 2" key="1">
    <citation type="journal article" date="2024" name="Genome Biol. Evol.">
        <title>Chromosome-level genome assembly of the viviparous eelpout Zoarces viviparus.</title>
        <authorList>
            <person name="Fuhrmann N."/>
            <person name="Brasseur M.V."/>
            <person name="Bakowski C.E."/>
            <person name="Podsiadlowski L."/>
            <person name="Prost S."/>
            <person name="Krehenwinkel H."/>
            <person name="Mayer C."/>
        </authorList>
    </citation>
    <scope>NUCLEOTIDE SEQUENCE [LARGE SCALE GENOMIC DNA]</scope>
    <source>
        <strain evidence="1">NO-MEL_2022_Ind0_liver</strain>
    </source>
</reference>
<keyword evidence="2" id="KW-1185">Reference proteome</keyword>
<evidence type="ECO:0000313" key="2">
    <source>
        <dbReference type="Proteomes" id="UP001488805"/>
    </source>
</evidence>
<comment type="caution">
    <text evidence="1">The sequence shown here is derived from an EMBL/GenBank/DDBJ whole genome shotgun (WGS) entry which is preliminary data.</text>
</comment>
<name>A0AAW1EQK8_ZOAVI</name>
<dbReference type="AlphaFoldDB" id="A0AAW1EQK8"/>
<organism evidence="1 2">
    <name type="scientific">Zoarces viviparus</name>
    <name type="common">Viviparous eelpout</name>
    <name type="synonym">Blennius viviparus</name>
    <dbReference type="NCBI Taxonomy" id="48416"/>
    <lineage>
        <taxon>Eukaryota</taxon>
        <taxon>Metazoa</taxon>
        <taxon>Chordata</taxon>
        <taxon>Craniata</taxon>
        <taxon>Vertebrata</taxon>
        <taxon>Euteleostomi</taxon>
        <taxon>Actinopterygii</taxon>
        <taxon>Neopterygii</taxon>
        <taxon>Teleostei</taxon>
        <taxon>Neoteleostei</taxon>
        <taxon>Acanthomorphata</taxon>
        <taxon>Eupercaria</taxon>
        <taxon>Perciformes</taxon>
        <taxon>Cottioidei</taxon>
        <taxon>Zoarcales</taxon>
        <taxon>Zoarcidae</taxon>
        <taxon>Zoarcinae</taxon>
        <taxon>Zoarces</taxon>
    </lineage>
</organism>
<sequence length="71" mass="8060">MLDRAQVVVTLTVTDVLGRTGLELPQSHLSTGLKPDGLVPEQGLYRLEIRERSQELFLREGKVDEEKREVD</sequence>
<protein>
    <submittedName>
        <fullName evidence="1">Uncharacterized protein</fullName>
    </submittedName>
</protein>
<dbReference type="Proteomes" id="UP001488805">
    <property type="component" value="Unassembled WGS sequence"/>
</dbReference>
<accession>A0AAW1EQK8</accession>